<gene>
    <name evidence="1" type="ORF">TCIL3000_8_4330</name>
</gene>
<reference evidence="1" key="1">
    <citation type="journal article" date="2012" name="Proc. Natl. Acad. Sci. U.S.A.">
        <title>Antigenic diversity is generated by distinct evolutionary mechanisms in African trypanosome species.</title>
        <authorList>
            <person name="Jackson A.P."/>
            <person name="Berry A."/>
            <person name="Aslett M."/>
            <person name="Allison H.C."/>
            <person name="Burton P."/>
            <person name="Vavrova-Anderson J."/>
            <person name="Brown R."/>
            <person name="Browne H."/>
            <person name="Corton N."/>
            <person name="Hauser H."/>
            <person name="Gamble J."/>
            <person name="Gilderthorp R."/>
            <person name="Marcello L."/>
            <person name="McQuillan J."/>
            <person name="Otto T.D."/>
            <person name="Quail M.A."/>
            <person name="Sanders M.J."/>
            <person name="van Tonder A."/>
            <person name="Ginger M.L."/>
            <person name="Field M.C."/>
            <person name="Barry J.D."/>
            <person name="Hertz-Fowler C."/>
            <person name="Berriman M."/>
        </authorList>
    </citation>
    <scope>NUCLEOTIDE SEQUENCE</scope>
    <source>
        <strain evidence="1">IL3000</strain>
    </source>
</reference>
<protein>
    <submittedName>
        <fullName evidence="1">Uncharacterized protein</fullName>
    </submittedName>
</protein>
<dbReference type="EMBL" id="HE575321">
    <property type="protein sequence ID" value="CCC92212.1"/>
    <property type="molecule type" value="Genomic_DNA"/>
</dbReference>
<accession>G0US50</accession>
<dbReference type="AlphaFoldDB" id="G0US50"/>
<proteinExistence type="predicted"/>
<evidence type="ECO:0000313" key="1">
    <source>
        <dbReference type="EMBL" id="CCC92212.1"/>
    </source>
</evidence>
<sequence>MCFCVHVSPSLLVKTTMHRLASPPLFLLLHCSTFFSHCFLHSSFVSPCGLHTIASKGGEERGHFYLPIFLNEFFPSALDLFLSSFLPSLNRWYGTPAQLLSLPFVASNTWRCE</sequence>
<organism evidence="1">
    <name type="scientific">Trypanosoma congolense (strain IL3000)</name>
    <dbReference type="NCBI Taxonomy" id="1068625"/>
    <lineage>
        <taxon>Eukaryota</taxon>
        <taxon>Discoba</taxon>
        <taxon>Euglenozoa</taxon>
        <taxon>Kinetoplastea</taxon>
        <taxon>Metakinetoplastina</taxon>
        <taxon>Trypanosomatida</taxon>
        <taxon>Trypanosomatidae</taxon>
        <taxon>Trypanosoma</taxon>
        <taxon>Nannomonas</taxon>
    </lineage>
</organism>
<name>G0US50_TRYCI</name>